<keyword evidence="7 10" id="KW-1133">Transmembrane helix</keyword>
<keyword evidence="5" id="KW-0630">Potassium</keyword>
<dbReference type="PANTHER" id="PTHR42751">
    <property type="entry name" value="SODIUM/HYDROGEN EXCHANGER FAMILY/TRKA DOMAIN PROTEIN"/>
    <property type="match status" value="1"/>
</dbReference>
<protein>
    <submittedName>
        <fullName evidence="12">Transporter (CPA2 family)</fullName>
    </submittedName>
</protein>
<dbReference type="AlphaFoldDB" id="A0A370GLQ1"/>
<dbReference type="InterPro" id="IPR006153">
    <property type="entry name" value="Cation/H_exchanger_TM"/>
</dbReference>
<feature type="transmembrane region" description="Helical" evidence="10">
    <location>
        <begin position="49"/>
        <end position="70"/>
    </location>
</feature>
<dbReference type="GO" id="GO:0016020">
    <property type="term" value="C:membrane"/>
    <property type="evidence" value="ECO:0007669"/>
    <property type="project" value="UniProtKB-SubCell"/>
</dbReference>
<evidence type="ECO:0000256" key="4">
    <source>
        <dbReference type="ARBA" id="ARBA00022449"/>
    </source>
</evidence>
<dbReference type="InterPro" id="IPR006037">
    <property type="entry name" value="RCK_C"/>
</dbReference>
<feature type="transmembrane region" description="Helical" evidence="10">
    <location>
        <begin position="375"/>
        <end position="395"/>
    </location>
</feature>
<evidence type="ECO:0000256" key="1">
    <source>
        <dbReference type="ARBA" id="ARBA00004141"/>
    </source>
</evidence>
<proteinExistence type="inferred from homology"/>
<keyword evidence="5" id="KW-0633">Potassium transport</keyword>
<name>A0A370GLQ1_9COXI</name>
<evidence type="ECO:0000256" key="10">
    <source>
        <dbReference type="SAM" id="Phobius"/>
    </source>
</evidence>
<evidence type="ECO:0000259" key="11">
    <source>
        <dbReference type="PROSITE" id="PS51202"/>
    </source>
</evidence>
<evidence type="ECO:0000256" key="7">
    <source>
        <dbReference type="ARBA" id="ARBA00022989"/>
    </source>
</evidence>
<comment type="caution">
    <text evidence="12">The sequence shown here is derived from an EMBL/GenBank/DDBJ whole genome shotgun (WGS) entry which is preliminary data.</text>
</comment>
<accession>A0A370GLQ1</accession>
<dbReference type="RefSeq" id="WP_232058609.1">
    <property type="nucleotide sequence ID" value="NZ_LR699114.1"/>
</dbReference>
<dbReference type="InterPro" id="IPR036721">
    <property type="entry name" value="RCK_C_sf"/>
</dbReference>
<dbReference type="SUPFAM" id="SSF116726">
    <property type="entry name" value="TrkA C-terminal domain-like"/>
    <property type="match status" value="2"/>
</dbReference>
<evidence type="ECO:0000256" key="8">
    <source>
        <dbReference type="ARBA" id="ARBA00023065"/>
    </source>
</evidence>
<feature type="transmembrane region" description="Helical" evidence="10">
    <location>
        <begin position="24"/>
        <end position="42"/>
    </location>
</feature>
<evidence type="ECO:0000256" key="9">
    <source>
        <dbReference type="ARBA" id="ARBA00023136"/>
    </source>
</evidence>
<feature type="transmembrane region" description="Helical" evidence="10">
    <location>
        <begin position="316"/>
        <end position="337"/>
    </location>
</feature>
<dbReference type="Gene3D" id="3.30.70.1450">
    <property type="entry name" value="Regulator of K+ conductance, C-terminal domain"/>
    <property type="match status" value="2"/>
</dbReference>
<sequence length="752" mass="83790">MNKGKKIGYIEQGQGWTMQEVAPLIYDLAVMLGVAGIVVLLFQRIHQPVVLGYLVAGMIIGPYTPPYAFINDVPNIQLLSELGVIFLMFSLGLEFSFHKLKRVGFSASMVGLIEVVLMFVIGYIAGKILGWPHYDCLFLGAALSISSTTIIIKAIDELKLKTKRFAELIFGVLIVEDLLAILLLVALSTVVITKNIFSFNMVIAAIKLIIVVGGWFLIGYFLVPPLFRRIANYISQETLTIISVALCLFLVCVAAYFHYSTALGAFIMGSILAETVLIRRIEELIWPIRDIFAAVFFISVGMLIDTRVIVDQWQAVLLITCVTILGKILTTSVGALLTGQSLNTSLRAGFSMAQIGEFSFIIVALGVALQVTGNALYPIVVAVSGITTFTTPYLIRFSSHISDSIEKRLPERTKYFLDGYSAWVYRTLIVTQEKSLFGKTTTRLIINGMIVAIIFTFIDQVVFPRFIQFVPNLWLSNIICLLIALAIASPFIWGMLFSFRAANIPSYAKTYLNPAVFIIWFITLSELAILSIVFFHTWLTIVLFVCIATVFFLVSYKQLERSYHWFEKQLVNNIGKENASNLKYEELAPWDTHLVEIEVGELSPFAGKSVGECHIRHTYGINIVAICHGLQVIPAPRGEEKIQPGDKLIVLGNDEQIDLFKQQAEMKAKVKEPASLLANFTLQAFLLDKKHALVGQSIRASHIRESVNGIVVGLERDNIRILNPDPETILKADDLLLVVGEANKIKRLDFRS</sequence>
<evidence type="ECO:0000256" key="5">
    <source>
        <dbReference type="ARBA" id="ARBA00022538"/>
    </source>
</evidence>
<dbReference type="PROSITE" id="PS51202">
    <property type="entry name" value="RCK_C"/>
    <property type="match status" value="2"/>
</dbReference>
<keyword evidence="4" id="KW-0050">Antiport</keyword>
<feature type="transmembrane region" description="Helical" evidence="10">
    <location>
        <begin position="137"/>
        <end position="156"/>
    </location>
</feature>
<feature type="transmembrane region" description="Helical" evidence="10">
    <location>
        <begin position="105"/>
        <end position="125"/>
    </location>
</feature>
<feature type="transmembrane region" description="Helical" evidence="10">
    <location>
        <begin position="239"/>
        <end position="257"/>
    </location>
</feature>
<comment type="similarity">
    <text evidence="2">Belongs to the monovalent cation:proton antiporter 2 (CPA2) transporter (TC 2.A.37) family.</text>
</comment>
<dbReference type="PANTHER" id="PTHR42751:SF3">
    <property type="entry name" value="SODIUM_GLUTAMATE SYMPORTER"/>
    <property type="match status" value="1"/>
</dbReference>
<dbReference type="Pfam" id="PF02080">
    <property type="entry name" value="TrkA_C"/>
    <property type="match status" value="2"/>
</dbReference>
<feature type="transmembrane region" description="Helical" evidence="10">
    <location>
        <begin position="444"/>
        <end position="467"/>
    </location>
</feature>
<feature type="transmembrane region" description="Helical" evidence="10">
    <location>
        <begin position="511"/>
        <end position="532"/>
    </location>
</feature>
<gene>
    <name evidence="12" type="ORF">C8D86_10959</name>
</gene>
<keyword evidence="13" id="KW-1185">Reference proteome</keyword>
<feature type="transmembrane region" description="Helical" evidence="10">
    <location>
        <begin position="263"/>
        <end position="279"/>
    </location>
</feature>
<keyword evidence="3" id="KW-0813">Transport</keyword>
<dbReference type="GO" id="GO:0006813">
    <property type="term" value="P:potassium ion transport"/>
    <property type="evidence" value="ECO:0007669"/>
    <property type="project" value="UniProtKB-KW"/>
</dbReference>
<evidence type="ECO:0000256" key="2">
    <source>
        <dbReference type="ARBA" id="ARBA00005551"/>
    </source>
</evidence>
<keyword evidence="9 10" id="KW-0472">Membrane</keyword>
<keyword evidence="6 10" id="KW-0812">Transmembrane</keyword>
<evidence type="ECO:0000256" key="6">
    <source>
        <dbReference type="ARBA" id="ARBA00022692"/>
    </source>
</evidence>
<feature type="transmembrane region" description="Helical" evidence="10">
    <location>
        <begin position="168"/>
        <end position="192"/>
    </location>
</feature>
<reference evidence="12 13" key="1">
    <citation type="submission" date="2018-07" db="EMBL/GenBank/DDBJ databases">
        <title>Genomic Encyclopedia of Type Strains, Phase IV (KMG-IV): sequencing the most valuable type-strain genomes for metagenomic binning, comparative biology and taxonomic classification.</title>
        <authorList>
            <person name="Goeker M."/>
        </authorList>
    </citation>
    <scope>NUCLEOTIDE SEQUENCE [LARGE SCALE GENOMIC DNA]</scope>
    <source>
        <strain evidence="12 13">DSM 16500</strain>
    </source>
</reference>
<dbReference type="Proteomes" id="UP000254720">
    <property type="component" value="Unassembled WGS sequence"/>
</dbReference>
<keyword evidence="8" id="KW-0406">Ion transport</keyword>
<feature type="transmembrane region" description="Helical" evidence="10">
    <location>
        <begin position="538"/>
        <end position="556"/>
    </location>
</feature>
<dbReference type="EMBL" id="QQAX01000009">
    <property type="protein sequence ID" value="RDI44577.1"/>
    <property type="molecule type" value="Genomic_DNA"/>
</dbReference>
<feature type="transmembrane region" description="Helical" evidence="10">
    <location>
        <begin position="473"/>
        <end position="499"/>
    </location>
</feature>
<evidence type="ECO:0000313" key="13">
    <source>
        <dbReference type="Proteomes" id="UP000254720"/>
    </source>
</evidence>
<dbReference type="GO" id="GO:0015297">
    <property type="term" value="F:antiporter activity"/>
    <property type="evidence" value="ECO:0007669"/>
    <property type="project" value="UniProtKB-KW"/>
</dbReference>
<dbReference type="InterPro" id="IPR038770">
    <property type="entry name" value="Na+/solute_symporter_sf"/>
</dbReference>
<evidence type="ECO:0000256" key="3">
    <source>
        <dbReference type="ARBA" id="ARBA00022448"/>
    </source>
</evidence>
<evidence type="ECO:0000313" key="12">
    <source>
        <dbReference type="EMBL" id="RDI44577.1"/>
    </source>
</evidence>
<dbReference type="Pfam" id="PF00999">
    <property type="entry name" value="Na_H_Exchanger"/>
    <property type="match status" value="1"/>
</dbReference>
<organism evidence="12 13">
    <name type="scientific">Aquicella lusitana</name>
    <dbReference type="NCBI Taxonomy" id="254246"/>
    <lineage>
        <taxon>Bacteria</taxon>
        <taxon>Pseudomonadati</taxon>
        <taxon>Pseudomonadota</taxon>
        <taxon>Gammaproteobacteria</taxon>
        <taxon>Legionellales</taxon>
        <taxon>Coxiellaceae</taxon>
        <taxon>Aquicella</taxon>
    </lineage>
</organism>
<comment type="subcellular location">
    <subcellularLocation>
        <location evidence="1">Membrane</location>
        <topology evidence="1">Multi-pass membrane protein</topology>
    </subcellularLocation>
</comment>
<dbReference type="GO" id="GO:0008324">
    <property type="term" value="F:monoatomic cation transmembrane transporter activity"/>
    <property type="evidence" value="ECO:0007669"/>
    <property type="project" value="InterPro"/>
</dbReference>
<dbReference type="Gene3D" id="1.20.1530.20">
    <property type="match status" value="1"/>
</dbReference>
<feature type="transmembrane region" description="Helical" evidence="10">
    <location>
        <begin position="76"/>
        <end position="93"/>
    </location>
</feature>
<dbReference type="GO" id="GO:1902600">
    <property type="term" value="P:proton transmembrane transport"/>
    <property type="evidence" value="ECO:0007669"/>
    <property type="project" value="InterPro"/>
</dbReference>
<feature type="transmembrane region" description="Helical" evidence="10">
    <location>
        <begin position="204"/>
        <end position="227"/>
    </location>
</feature>
<feature type="domain" description="RCK C-terminal" evidence="11">
    <location>
        <begin position="582"/>
        <end position="666"/>
    </location>
</feature>
<feature type="transmembrane region" description="Helical" evidence="10">
    <location>
        <begin position="349"/>
        <end position="369"/>
    </location>
</feature>
<feature type="transmembrane region" description="Helical" evidence="10">
    <location>
        <begin position="291"/>
        <end position="310"/>
    </location>
</feature>
<feature type="domain" description="RCK C-terminal" evidence="11">
    <location>
        <begin position="669"/>
        <end position="752"/>
    </location>
</feature>